<dbReference type="GO" id="GO:0005744">
    <property type="term" value="C:TIM23 mitochondrial import inner membrane translocase complex"/>
    <property type="evidence" value="ECO:0007669"/>
    <property type="project" value="UniProtKB-UniRule"/>
</dbReference>
<evidence type="ECO:0000256" key="1">
    <source>
        <dbReference type="RuleBase" id="RU365079"/>
    </source>
</evidence>
<sequence length="451" mass="51195">MASCNIEEASCWDKKKGEKSRKRHVAPLDSESVDGTYLMTNTLVERDACLEHEINSGSTLHVTKAQCNEELRCSKTVGEEKKRRQDRKKNAQMVAEGDMFVTNSDSFQRDIGLGPEVDLNPMENLERAQFPELGSSKLQGSAQNSMDFDKVCSVKLLENKLERVEVREHATSTKFADNVSKEKSSDNYQNGTSSGEESKITAEIKNTIGSDLPVNEENDAQQSLFSLERPDLGLTNKKLLVLDVNGILADVVTNASWCSKPDIIVSKKSVFKRPFCDDFLRFCFEKFNVGIWSSRTRRNVSTLVEFLFGDSREKLLFCWDQSHCSNTGFTTVENRDKPLVLKELKKLWEKLEPDLPWKKGDYNKTNTILLDDSPYKALRNPPHTAIFPHSYRYKEIRDSSLGPGGDLRVYLERLAEAPNVPDFVVQNPYGQRAISESNPSWGFYCRIMRAD</sequence>
<organism evidence="4">
    <name type="scientific">Rhizophora mucronata</name>
    <name type="common">Asiatic mangrove</name>
    <dbReference type="NCBI Taxonomy" id="61149"/>
    <lineage>
        <taxon>Eukaryota</taxon>
        <taxon>Viridiplantae</taxon>
        <taxon>Streptophyta</taxon>
        <taxon>Embryophyta</taxon>
        <taxon>Tracheophyta</taxon>
        <taxon>Spermatophyta</taxon>
        <taxon>Magnoliopsida</taxon>
        <taxon>eudicotyledons</taxon>
        <taxon>Gunneridae</taxon>
        <taxon>Pentapetalae</taxon>
        <taxon>rosids</taxon>
        <taxon>fabids</taxon>
        <taxon>Malpighiales</taxon>
        <taxon>Rhizophoraceae</taxon>
        <taxon>Rhizophora</taxon>
    </lineage>
</organism>
<dbReference type="Pfam" id="PF03031">
    <property type="entry name" value="NIF"/>
    <property type="match status" value="1"/>
</dbReference>
<dbReference type="AlphaFoldDB" id="A0A2P2L929"/>
<evidence type="ECO:0000256" key="2">
    <source>
        <dbReference type="SAM" id="MobiDB-lite"/>
    </source>
</evidence>
<dbReference type="PANTHER" id="PTHR12210">
    <property type="entry name" value="DULLARD PROTEIN PHOSPHATASE"/>
    <property type="match status" value="1"/>
</dbReference>
<feature type="region of interest" description="Disordered" evidence="2">
    <location>
        <begin position="171"/>
        <end position="200"/>
    </location>
</feature>
<comment type="subunit">
    <text evidence="1">Component of the TIM23 complex.</text>
</comment>
<dbReference type="SUPFAM" id="SSF56784">
    <property type="entry name" value="HAD-like"/>
    <property type="match status" value="1"/>
</dbReference>
<dbReference type="InterPro" id="IPR050365">
    <property type="entry name" value="TIM50"/>
</dbReference>
<dbReference type="SMART" id="SM00577">
    <property type="entry name" value="CPDc"/>
    <property type="match status" value="1"/>
</dbReference>
<accession>A0A2P2L929</accession>
<feature type="domain" description="FCP1 homology" evidence="3">
    <location>
        <begin position="233"/>
        <end position="414"/>
    </location>
</feature>
<name>A0A2P2L929_RHIMU</name>
<keyword evidence="1" id="KW-0809">Transit peptide</keyword>
<feature type="compositionally biased region" description="Polar residues" evidence="2">
    <location>
        <begin position="186"/>
        <end position="195"/>
    </location>
</feature>
<dbReference type="InterPro" id="IPR004274">
    <property type="entry name" value="FCP1_dom"/>
</dbReference>
<dbReference type="InterPro" id="IPR023214">
    <property type="entry name" value="HAD_sf"/>
</dbReference>
<evidence type="ECO:0000259" key="3">
    <source>
        <dbReference type="PROSITE" id="PS50969"/>
    </source>
</evidence>
<protein>
    <recommendedName>
        <fullName evidence="1">Mitochondrial import inner membrane translocase subunit TIM50</fullName>
    </recommendedName>
</protein>
<keyword evidence="1" id="KW-0811">Translocation</keyword>
<proteinExistence type="inferred from homology"/>
<keyword evidence="1" id="KW-0653">Protein transport</keyword>
<dbReference type="GO" id="GO:0015031">
    <property type="term" value="P:protein transport"/>
    <property type="evidence" value="ECO:0007669"/>
    <property type="project" value="UniProtKB-KW"/>
</dbReference>
<dbReference type="FunFam" id="3.40.50.1000:FF:000257">
    <property type="entry name" value="Haloacid dehalogenase-like hydrolase (HAD) superfamily protein"/>
    <property type="match status" value="1"/>
</dbReference>
<comment type="similarity">
    <text evidence="1">Belongs to the TIM50 family.</text>
</comment>
<keyword evidence="1" id="KW-0496">Mitochondrion</keyword>
<keyword evidence="1" id="KW-0813">Transport</keyword>
<dbReference type="EMBL" id="GGEC01033993">
    <property type="protein sequence ID" value="MBX14477.1"/>
    <property type="molecule type" value="Transcribed_RNA"/>
</dbReference>
<comment type="function">
    <text evidence="1">Essential component of the TIM23 complex, a complex that mediates the translocation of transit peptide-containing proteins across the mitochondrial inner membrane.</text>
</comment>
<dbReference type="Gene3D" id="3.40.50.1000">
    <property type="entry name" value="HAD superfamily/HAD-like"/>
    <property type="match status" value="1"/>
</dbReference>
<reference evidence="4" key="1">
    <citation type="submission" date="2018-02" db="EMBL/GenBank/DDBJ databases">
        <title>Rhizophora mucronata_Transcriptome.</title>
        <authorList>
            <person name="Meera S.P."/>
            <person name="Sreeshan A."/>
            <person name="Augustine A."/>
        </authorList>
    </citation>
    <scope>NUCLEOTIDE SEQUENCE</scope>
    <source>
        <tissue evidence="4">Leaf</tissue>
    </source>
</reference>
<dbReference type="InterPro" id="IPR036412">
    <property type="entry name" value="HAD-like_sf"/>
</dbReference>
<comment type="subcellular location">
    <subcellularLocation>
        <location evidence="1">Mitochondrion inner membrane</location>
        <topology evidence="1">Single-pass membrane protein</topology>
    </subcellularLocation>
</comment>
<dbReference type="PROSITE" id="PS50969">
    <property type="entry name" value="FCP1"/>
    <property type="match status" value="1"/>
</dbReference>
<evidence type="ECO:0000313" key="4">
    <source>
        <dbReference type="EMBL" id="MBX14477.1"/>
    </source>
</evidence>